<dbReference type="Pfam" id="PF11356">
    <property type="entry name" value="T2SSC"/>
    <property type="match status" value="1"/>
</dbReference>
<keyword evidence="4" id="KW-0997">Cell inner membrane</keyword>
<dbReference type="InterPro" id="IPR001478">
    <property type="entry name" value="PDZ"/>
</dbReference>
<feature type="domain" description="PDZ" evidence="10">
    <location>
        <begin position="207"/>
        <end position="278"/>
    </location>
</feature>
<evidence type="ECO:0000256" key="3">
    <source>
        <dbReference type="ARBA" id="ARBA00022475"/>
    </source>
</evidence>
<evidence type="ECO:0000313" key="11">
    <source>
        <dbReference type="EMBL" id="QSV46582.1"/>
    </source>
</evidence>
<keyword evidence="5" id="KW-0812">Transmembrane</keyword>
<keyword evidence="8" id="KW-0472">Membrane</keyword>
<evidence type="ECO:0000313" key="12">
    <source>
        <dbReference type="Proteomes" id="UP000663651"/>
    </source>
</evidence>
<accession>A0ABX7Q555</accession>
<keyword evidence="3" id="KW-1003">Cell membrane</keyword>
<evidence type="ECO:0000256" key="1">
    <source>
        <dbReference type="ARBA" id="ARBA00004533"/>
    </source>
</evidence>
<keyword evidence="7" id="KW-1133">Transmembrane helix</keyword>
<dbReference type="Proteomes" id="UP000663651">
    <property type="component" value="Chromosome"/>
</dbReference>
<dbReference type="SMART" id="SM00228">
    <property type="entry name" value="PDZ"/>
    <property type="match status" value="1"/>
</dbReference>
<keyword evidence="12" id="KW-1185">Reference proteome</keyword>
<gene>
    <name evidence="11" type="ORF">JZM60_04700</name>
</gene>
<comment type="subcellular location">
    <subcellularLocation>
        <location evidence="1">Cell inner membrane</location>
    </subcellularLocation>
</comment>
<evidence type="ECO:0000256" key="2">
    <source>
        <dbReference type="ARBA" id="ARBA00022448"/>
    </source>
</evidence>
<dbReference type="InterPro" id="IPR036034">
    <property type="entry name" value="PDZ_sf"/>
</dbReference>
<evidence type="ECO:0000256" key="8">
    <source>
        <dbReference type="ARBA" id="ARBA00023136"/>
    </source>
</evidence>
<evidence type="ECO:0000256" key="4">
    <source>
        <dbReference type="ARBA" id="ARBA00022519"/>
    </source>
</evidence>
<protein>
    <submittedName>
        <fullName evidence="11">PDZ domain-containing protein</fullName>
    </submittedName>
</protein>
<evidence type="ECO:0000256" key="5">
    <source>
        <dbReference type="ARBA" id="ARBA00022692"/>
    </source>
</evidence>
<evidence type="ECO:0000256" key="6">
    <source>
        <dbReference type="ARBA" id="ARBA00022927"/>
    </source>
</evidence>
<feature type="region of interest" description="Disordered" evidence="9">
    <location>
        <begin position="159"/>
        <end position="181"/>
    </location>
</feature>
<keyword evidence="2" id="KW-0813">Transport</keyword>
<sequence>MKKLYTISIILLILNCLAAARIGAALLSYRLSHSVPKTAATPPSATRIATDEGLMVFAPIVEKGLFGRATQGALTPLAAAAPTASGAAPESTPADLLLVGTARGSFRETFALIRSTTPPEERVFRLGDQVFNRGTLVSVQKESVEILSGGKRIKLLTPLATPAEPPPGPQQAATPDGATQTAPGSFIIDQRLLNSALDNISQVMTDARLLPSVKDGKVEGFRVSEVKPSGIFAMIGIKNGDVLHKINDLPVDSPERAIQSLASLKGQNRIKLDLVRDGQPSTFSYDIR</sequence>
<evidence type="ECO:0000256" key="7">
    <source>
        <dbReference type="ARBA" id="ARBA00022989"/>
    </source>
</evidence>
<dbReference type="InterPro" id="IPR024961">
    <property type="entry name" value="T2SS_GspC_N"/>
</dbReference>
<evidence type="ECO:0000259" key="10">
    <source>
        <dbReference type="SMART" id="SM00228"/>
    </source>
</evidence>
<dbReference type="EMBL" id="CP071382">
    <property type="protein sequence ID" value="QSV46582.1"/>
    <property type="molecule type" value="Genomic_DNA"/>
</dbReference>
<dbReference type="RefSeq" id="WP_207164361.1">
    <property type="nucleotide sequence ID" value="NZ_CP071382.1"/>
</dbReference>
<evidence type="ECO:0000256" key="9">
    <source>
        <dbReference type="SAM" id="MobiDB-lite"/>
    </source>
</evidence>
<name>A0ABX7Q555_9BACT</name>
<keyword evidence="6" id="KW-0653">Protein transport</keyword>
<reference evidence="11 12" key="1">
    <citation type="submission" date="2021-03" db="EMBL/GenBank/DDBJ databases">
        <title>Geobacter metallireducens gen. nov. sp. nov., a microorganism capable of coupling the complete oxidation of organic compounds to the reduction of iron and other metals.</title>
        <authorList>
            <person name="Li Y."/>
        </authorList>
    </citation>
    <scope>NUCLEOTIDE SEQUENCE [LARGE SCALE GENOMIC DNA]</scope>
    <source>
        <strain evidence="11 12">Jerry-YX</strain>
    </source>
</reference>
<proteinExistence type="predicted"/>
<dbReference type="SUPFAM" id="SSF50156">
    <property type="entry name" value="PDZ domain-like"/>
    <property type="match status" value="1"/>
</dbReference>
<dbReference type="Gene3D" id="2.30.42.10">
    <property type="match status" value="1"/>
</dbReference>
<organism evidence="11 12">
    <name type="scientific">Geobacter benzoatilyticus</name>
    <dbReference type="NCBI Taxonomy" id="2815309"/>
    <lineage>
        <taxon>Bacteria</taxon>
        <taxon>Pseudomonadati</taxon>
        <taxon>Thermodesulfobacteriota</taxon>
        <taxon>Desulfuromonadia</taxon>
        <taxon>Geobacterales</taxon>
        <taxon>Geobacteraceae</taxon>
        <taxon>Geobacter</taxon>
    </lineage>
</organism>
<dbReference type="NCBIfam" id="NF041515">
    <property type="entry name" value="GspC_delta"/>
    <property type="match status" value="1"/>
</dbReference>
<dbReference type="Pfam" id="PF13180">
    <property type="entry name" value="PDZ_2"/>
    <property type="match status" value="1"/>
</dbReference>